<reference evidence="3" key="1">
    <citation type="journal article" date="2016" name="Nat. Commun.">
        <title>The Gonium pectorale genome demonstrates co-option of cell cycle regulation during the evolution of multicellularity.</title>
        <authorList>
            <person name="Hanschen E.R."/>
            <person name="Marriage T.N."/>
            <person name="Ferris P.J."/>
            <person name="Hamaji T."/>
            <person name="Toyoda A."/>
            <person name="Fujiyama A."/>
            <person name="Neme R."/>
            <person name="Noguchi H."/>
            <person name="Minakuchi Y."/>
            <person name="Suzuki M."/>
            <person name="Kawai-Toyooka H."/>
            <person name="Smith D.R."/>
            <person name="Sparks H."/>
            <person name="Anderson J."/>
            <person name="Bakaric R."/>
            <person name="Luria V."/>
            <person name="Karger A."/>
            <person name="Kirschner M.W."/>
            <person name="Durand P.M."/>
            <person name="Michod R.E."/>
            <person name="Nozaki H."/>
            <person name="Olson B.J."/>
        </authorList>
    </citation>
    <scope>NUCLEOTIDE SEQUENCE [LARGE SCALE GENOMIC DNA]</scope>
    <source>
        <strain evidence="3">NIES-2863</strain>
    </source>
</reference>
<evidence type="ECO:0000313" key="2">
    <source>
        <dbReference type="EMBL" id="KXZ49810.1"/>
    </source>
</evidence>
<sequence>MFFFNKKSAKKEGPKNKAANRNGHPVLSFMEEHGEFAEKTLAVGGLVAIPVKIMFDLNQLSKDFSTLSANVNSLASRVESMASSMNTVGATLKRIEASTSKAHE</sequence>
<evidence type="ECO:0000313" key="3">
    <source>
        <dbReference type="Proteomes" id="UP000075714"/>
    </source>
</evidence>
<accession>A0A150GKC3</accession>
<dbReference type="AlphaFoldDB" id="A0A150GKC3"/>
<comment type="caution">
    <text evidence="2">The sequence shown here is derived from an EMBL/GenBank/DDBJ whole genome shotgun (WGS) entry which is preliminary data.</text>
</comment>
<feature type="region of interest" description="Disordered" evidence="1">
    <location>
        <begin position="1"/>
        <end position="23"/>
    </location>
</feature>
<dbReference type="Proteomes" id="UP000075714">
    <property type="component" value="Unassembled WGS sequence"/>
</dbReference>
<organism evidence="2 3">
    <name type="scientific">Gonium pectorale</name>
    <name type="common">Green alga</name>
    <dbReference type="NCBI Taxonomy" id="33097"/>
    <lineage>
        <taxon>Eukaryota</taxon>
        <taxon>Viridiplantae</taxon>
        <taxon>Chlorophyta</taxon>
        <taxon>core chlorophytes</taxon>
        <taxon>Chlorophyceae</taxon>
        <taxon>CS clade</taxon>
        <taxon>Chlamydomonadales</taxon>
        <taxon>Volvocaceae</taxon>
        <taxon>Gonium</taxon>
    </lineage>
</organism>
<gene>
    <name evidence="2" type="ORF">GPECTOR_19g261</name>
</gene>
<dbReference type="OrthoDB" id="556313at2759"/>
<dbReference type="EMBL" id="LSYV01000020">
    <property type="protein sequence ID" value="KXZ49810.1"/>
    <property type="molecule type" value="Genomic_DNA"/>
</dbReference>
<name>A0A150GKC3_GONPE</name>
<evidence type="ECO:0000256" key="1">
    <source>
        <dbReference type="SAM" id="MobiDB-lite"/>
    </source>
</evidence>
<protein>
    <submittedName>
        <fullName evidence="2">Uncharacterized protein</fullName>
    </submittedName>
</protein>
<keyword evidence="3" id="KW-1185">Reference proteome</keyword>
<proteinExistence type="predicted"/>